<name>A0AB34JFR5_PRYPA</name>
<dbReference type="PANTHER" id="PTHR11266:SF21">
    <property type="entry name" value="ACT DOMAIN-CONTAINING PROTEIN"/>
    <property type="match status" value="1"/>
</dbReference>
<evidence type="ECO:0000256" key="3">
    <source>
        <dbReference type="ARBA" id="ARBA00022692"/>
    </source>
</evidence>
<sequence>MFSLAKRAPLRFAVAYGGAKTIAADVLVQKYLEKQEHIDGRRAGVFLLFGLVQVGFVQYMLYVKAFAWLFPTAASFATSPLAAKLRDPVGLRNVAKQVALDQFAYHPLIYFPVFYTFKEVVQGDSKSVQELVGRAMSQYLPNAIDDLKALWSIFVPVSIIQFSLMPMHLRVPFTATAGFIWCGVLSFMRGDGSQSVLKLRAVGQEYKT</sequence>
<evidence type="ECO:0000313" key="7">
    <source>
        <dbReference type="EMBL" id="KAL1520062.1"/>
    </source>
</evidence>
<dbReference type="Pfam" id="PF04117">
    <property type="entry name" value="Mpv17_PMP22"/>
    <property type="match status" value="1"/>
</dbReference>
<organism evidence="7 8">
    <name type="scientific">Prymnesium parvum</name>
    <name type="common">Toxic golden alga</name>
    <dbReference type="NCBI Taxonomy" id="97485"/>
    <lineage>
        <taxon>Eukaryota</taxon>
        <taxon>Haptista</taxon>
        <taxon>Haptophyta</taxon>
        <taxon>Prymnesiophyceae</taxon>
        <taxon>Prymnesiales</taxon>
        <taxon>Prymnesiaceae</taxon>
        <taxon>Prymnesium</taxon>
    </lineage>
</organism>
<evidence type="ECO:0000256" key="6">
    <source>
        <dbReference type="RuleBase" id="RU363053"/>
    </source>
</evidence>
<keyword evidence="8" id="KW-1185">Reference proteome</keyword>
<proteinExistence type="inferred from homology"/>
<evidence type="ECO:0000256" key="1">
    <source>
        <dbReference type="ARBA" id="ARBA00004141"/>
    </source>
</evidence>
<protein>
    <submittedName>
        <fullName evidence="7">Uncharacterized protein</fullName>
    </submittedName>
</protein>
<comment type="subcellular location">
    <subcellularLocation>
        <location evidence="1">Membrane</location>
        <topology evidence="1">Multi-pass membrane protein</topology>
    </subcellularLocation>
</comment>
<evidence type="ECO:0000256" key="4">
    <source>
        <dbReference type="ARBA" id="ARBA00022989"/>
    </source>
</evidence>
<evidence type="ECO:0000313" key="8">
    <source>
        <dbReference type="Proteomes" id="UP001515480"/>
    </source>
</evidence>
<dbReference type="PANTHER" id="PTHR11266">
    <property type="entry name" value="PEROXISOMAL MEMBRANE PROTEIN 2, PXMP2 MPV17"/>
    <property type="match status" value="1"/>
</dbReference>
<dbReference type="EMBL" id="JBGBPQ010000009">
    <property type="protein sequence ID" value="KAL1520062.1"/>
    <property type="molecule type" value="Genomic_DNA"/>
</dbReference>
<evidence type="ECO:0000256" key="5">
    <source>
        <dbReference type="ARBA" id="ARBA00023136"/>
    </source>
</evidence>
<keyword evidence="4 6" id="KW-1133">Transmembrane helix</keyword>
<comment type="similarity">
    <text evidence="2 6">Belongs to the peroxisomal membrane protein PXMP2/4 family.</text>
</comment>
<dbReference type="GO" id="GO:0005737">
    <property type="term" value="C:cytoplasm"/>
    <property type="evidence" value="ECO:0007669"/>
    <property type="project" value="TreeGrafter"/>
</dbReference>
<reference evidence="7 8" key="1">
    <citation type="journal article" date="2024" name="Science">
        <title>Giant polyketide synthase enzymes in the biosynthesis of giant marine polyether toxins.</title>
        <authorList>
            <person name="Fallon T.R."/>
            <person name="Shende V.V."/>
            <person name="Wierzbicki I.H."/>
            <person name="Pendleton A.L."/>
            <person name="Watervoot N.F."/>
            <person name="Auber R.P."/>
            <person name="Gonzalez D.J."/>
            <person name="Wisecaver J.H."/>
            <person name="Moore B.S."/>
        </authorList>
    </citation>
    <scope>NUCLEOTIDE SEQUENCE [LARGE SCALE GENOMIC DNA]</scope>
    <source>
        <strain evidence="7 8">12B1</strain>
    </source>
</reference>
<evidence type="ECO:0000256" key="2">
    <source>
        <dbReference type="ARBA" id="ARBA00006824"/>
    </source>
</evidence>
<keyword evidence="5 6" id="KW-0472">Membrane</keyword>
<feature type="transmembrane region" description="Helical" evidence="6">
    <location>
        <begin position="43"/>
        <end position="60"/>
    </location>
</feature>
<dbReference type="AlphaFoldDB" id="A0AB34JFR5"/>
<comment type="caution">
    <text evidence="7">The sequence shown here is derived from an EMBL/GenBank/DDBJ whole genome shotgun (WGS) entry which is preliminary data.</text>
</comment>
<comment type="caution">
    <text evidence="6">Lacks conserved residue(s) required for the propagation of feature annotation.</text>
</comment>
<accession>A0AB34JFR5</accession>
<keyword evidence="3 6" id="KW-0812">Transmembrane</keyword>
<dbReference type="InterPro" id="IPR007248">
    <property type="entry name" value="Mpv17_PMP22"/>
</dbReference>
<dbReference type="Proteomes" id="UP001515480">
    <property type="component" value="Unassembled WGS sequence"/>
</dbReference>
<dbReference type="GO" id="GO:0016020">
    <property type="term" value="C:membrane"/>
    <property type="evidence" value="ECO:0007669"/>
    <property type="project" value="UniProtKB-SubCell"/>
</dbReference>
<gene>
    <name evidence="7" type="ORF">AB1Y20_023537</name>
</gene>